<dbReference type="SUPFAM" id="SSF53448">
    <property type="entry name" value="Nucleotide-diphospho-sugar transferases"/>
    <property type="match status" value="1"/>
</dbReference>
<dbReference type="InterPro" id="IPR001173">
    <property type="entry name" value="Glyco_trans_2-like"/>
</dbReference>
<reference evidence="3" key="1">
    <citation type="journal article" date="2019" name="Int. J. Syst. Evol. Microbiol.">
        <title>The Global Catalogue of Microorganisms (GCM) 10K type strain sequencing project: providing services to taxonomists for standard genome sequencing and annotation.</title>
        <authorList>
            <consortium name="The Broad Institute Genomics Platform"/>
            <consortium name="The Broad Institute Genome Sequencing Center for Infectious Disease"/>
            <person name="Wu L."/>
            <person name="Ma J."/>
        </authorList>
    </citation>
    <scope>NUCLEOTIDE SEQUENCE [LARGE SCALE GENOMIC DNA]</scope>
    <source>
        <strain evidence="3">CCUG 60523</strain>
    </source>
</reference>
<gene>
    <name evidence="2" type="ORF">ACFOSV_10400</name>
</gene>
<dbReference type="Proteomes" id="UP001595805">
    <property type="component" value="Unassembled WGS sequence"/>
</dbReference>
<dbReference type="PANTHER" id="PTHR48090:SF7">
    <property type="entry name" value="RFBJ PROTEIN"/>
    <property type="match status" value="1"/>
</dbReference>
<dbReference type="PANTHER" id="PTHR48090">
    <property type="entry name" value="UNDECAPRENYL-PHOSPHATE 4-DEOXY-4-FORMAMIDO-L-ARABINOSE TRANSFERASE-RELATED"/>
    <property type="match status" value="1"/>
</dbReference>
<accession>A0ABV8AUD7</accession>
<comment type="caution">
    <text evidence="2">The sequence shown here is derived from an EMBL/GenBank/DDBJ whole genome shotgun (WGS) entry which is preliminary data.</text>
</comment>
<evidence type="ECO:0000313" key="3">
    <source>
        <dbReference type="Proteomes" id="UP001595805"/>
    </source>
</evidence>
<dbReference type="RefSeq" id="WP_377905947.1">
    <property type="nucleotide sequence ID" value="NZ_JBHRZS010000007.1"/>
</dbReference>
<evidence type="ECO:0000313" key="2">
    <source>
        <dbReference type="EMBL" id="MFC3880590.1"/>
    </source>
</evidence>
<dbReference type="EMBL" id="JBHRZS010000007">
    <property type="protein sequence ID" value="MFC3880590.1"/>
    <property type="molecule type" value="Genomic_DNA"/>
</dbReference>
<keyword evidence="3" id="KW-1185">Reference proteome</keyword>
<proteinExistence type="predicted"/>
<name>A0ABV8AUD7_9BACT</name>
<evidence type="ECO:0000259" key="1">
    <source>
        <dbReference type="Pfam" id="PF00535"/>
    </source>
</evidence>
<dbReference type="Pfam" id="PF00535">
    <property type="entry name" value="Glycos_transf_2"/>
    <property type="match status" value="1"/>
</dbReference>
<dbReference type="CDD" id="cd04179">
    <property type="entry name" value="DPM_DPG-synthase_like"/>
    <property type="match status" value="1"/>
</dbReference>
<sequence>MKVNQPIIDVIIPAFNEEQSIPLVIRDIPDIVRYVVVANNNSTDQTSQVAEKAGAVVVFEPQKGYGKACLTAMGWIKEQEVQPDIVVFLDGDYSDYPQQLTDLVNPILTQGADMVIGSRALGQKEKGSMTPPQIFGNWLATRMMRVMYGAKYSDLGPFRAIRWKSLLDLGMEDQNYGWTIEMQIKAHKNGLKSVEVPVDYKQRIGVSKVSGTVKGVFGAGYKIIFTIFKYW</sequence>
<dbReference type="InterPro" id="IPR050256">
    <property type="entry name" value="Glycosyltransferase_2"/>
</dbReference>
<dbReference type="Gene3D" id="3.90.550.10">
    <property type="entry name" value="Spore Coat Polysaccharide Biosynthesis Protein SpsA, Chain A"/>
    <property type="match status" value="1"/>
</dbReference>
<organism evidence="2 3">
    <name type="scientific">Algoriphagus namhaensis</name>
    <dbReference type="NCBI Taxonomy" id="915353"/>
    <lineage>
        <taxon>Bacteria</taxon>
        <taxon>Pseudomonadati</taxon>
        <taxon>Bacteroidota</taxon>
        <taxon>Cytophagia</taxon>
        <taxon>Cytophagales</taxon>
        <taxon>Cyclobacteriaceae</taxon>
        <taxon>Algoriphagus</taxon>
    </lineage>
</organism>
<dbReference type="InterPro" id="IPR029044">
    <property type="entry name" value="Nucleotide-diphossugar_trans"/>
</dbReference>
<protein>
    <submittedName>
        <fullName evidence="2">Glycosyltransferase family 2 protein</fullName>
    </submittedName>
</protein>
<feature type="domain" description="Glycosyltransferase 2-like" evidence="1">
    <location>
        <begin position="10"/>
        <end position="164"/>
    </location>
</feature>